<organism evidence="1 2">
    <name type="scientific">Mucor velutinosus</name>
    <dbReference type="NCBI Taxonomy" id="708070"/>
    <lineage>
        <taxon>Eukaryota</taxon>
        <taxon>Fungi</taxon>
        <taxon>Fungi incertae sedis</taxon>
        <taxon>Mucoromycota</taxon>
        <taxon>Mucoromycotina</taxon>
        <taxon>Mucoromycetes</taxon>
        <taxon>Mucorales</taxon>
        <taxon>Mucorineae</taxon>
        <taxon>Mucoraceae</taxon>
        <taxon>Mucor</taxon>
    </lineage>
</organism>
<protein>
    <submittedName>
        <fullName evidence="1">t-SNARE coiled-coil homology domain-containing protein</fullName>
    </submittedName>
</protein>
<evidence type="ECO:0000313" key="2">
    <source>
        <dbReference type="Proteomes" id="UP001304243"/>
    </source>
</evidence>
<proteinExistence type="predicted"/>
<sequence length="94" mass="10777">METNLPYIDTILIFKEARSYKNNLKDGAMNLIIETMNSLLANCRPDFTDTPININTCLTLPLPTIYKDWEGSETADYLRNPTAKRSLVQDFFQA</sequence>
<gene>
    <name evidence="1" type="ORF">ATC70_013129</name>
</gene>
<name>A0AAN7DRK3_9FUNG</name>
<dbReference type="RefSeq" id="XP_064687850.1">
    <property type="nucleotide sequence ID" value="XM_064832295.1"/>
</dbReference>
<accession>A0AAN7DRK3</accession>
<reference evidence="1 2" key="1">
    <citation type="submission" date="2022-11" db="EMBL/GenBank/DDBJ databases">
        <title>Mucor velutinosus strain NIH1002 WGS.</title>
        <authorList>
            <person name="Subramanian P."/>
            <person name="Mullikin J.C."/>
            <person name="Segre J.A."/>
            <person name="Zelazny A.M."/>
        </authorList>
    </citation>
    <scope>NUCLEOTIDE SEQUENCE [LARGE SCALE GENOMIC DNA]</scope>
    <source>
        <strain evidence="1 2">NIH1002</strain>
    </source>
</reference>
<evidence type="ECO:0000313" key="1">
    <source>
        <dbReference type="EMBL" id="KAK4521184.1"/>
    </source>
</evidence>
<keyword evidence="2" id="KW-1185">Reference proteome</keyword>
<dbReference type="GeneID" id="89956815"/>
<dbReference type="AlphaFoldDB" id="A0AAN7DRK3"/>
<comment type="caution">
    <text evidence="1">The sequence shown here is derived from an EMBL/GenBank/DDBJ whole genome shotgun (WGS) entry which is preliminary data.</text>
</comment>
<dbReference type="Proteomes" id="UP001304243">
    <property type="component" value="Unassembled WGS sequence"/>
</dbReference>
<dbReference type="EMBL" id="JASEJX010000006">
    <property type="protein sequence ID" value="KAK4521184.1"/>
    <property type="molecule type" value="Genomic_DNA"/>
</dbReference>